<keyword evidence="3" id="KW-1185">Reference proteome</keyword>
<evidence type="ECO:0000256" key="1">
    <source>
        <dbReference type="SAM" id="Phobius"/>
    </source>
</evidence>
<feature type="transmembrane region" description="Helical" evidence="1">
    <location>
        <begin position="190"/>
        <end position="209"/>
    </location>
</feature>
<sequence length="219" mass="23755">MKIFRRLTAALGLFSAMVAGGAFVFVVALTFVVSIFRDVEISAWNVVASQVGPWFLLFIGVYAIHNMMPVAVAHGRTRREFLLAASAFSVVLAVVMTATEWLGFLVEGGIYSLMDWRADEHGAQLSYFLMYLVWIAVGMLCAAAFDRYGGGGLFVLPVALALVVVTRLRMPGSGNLPFVDDTPDLFGSALPAVLVLSFVVALAGTWVIARDMPIRQRTS</sequence>
<dbReference type="OrthoDB" id="3538230at2"/>
<organism evidence="2 3">
    <name type="scientific">Lentzea albida</name>
    <dbReference type="NCBI Taxonomy" id="65499"/>
    <lineage>
        <taxon>Bacteria</taxon>
        <taxon>Bacillati</taxon>
        <taxon>Actinomycetota</taxon>
        <taxon>Actinomycetes</taxon>
        <taxon>Pseudonocardiales</taxon>
        <taxon>Pseudonocardiaceae</taxon>
        <taxon>Lentzea</taxon>
    </lineage>
</organism>
<proteinExistence type="predicted"/>
<reference evidence="3" key="1">
    <citation type="submission" date="2016-10" db="EMBL/GenBank/DDBJ databases">
        <authorList>
            <person name="Varghese N."/>
            <person name="Submissions S."/>
        </authorList>
    </citation>
    <scope>NUCLEOTIDE SEQUENCE [LARGE SCALE GENOMIC DNA]</scope>
    <source>
        <strain evidence="3">DSM 44437</strain>
    </source>
</reference>
<protein>
    <submittedName>
        <fullName evidence="2">Uncharacterized protein</fullName>
    </submittedName>
</protein>
<keyword evidence="1" id="KW-0812">Transmembrane</keyword>
<dbReference type="AlphaFoldDB" id="A0A1H9KK03"/>
<feature type="transmembrane region" description="Helical" evidence="1">
    <location>
        <begin position="54"/>
        <end position="74"/>
    </location>
</feature>
<keyword evidence="1" id="KW-0472">Membrane</keyword>
<evidence type="ECO:0000313" key="2">
    <source>
        <dbReference type="EMBL" id="SEQ99474.1"/>
    </source>
</evidence>
<feature type="transmembrane region" description="Helical" evidence="1">
    <location>
        <begin position="81"/>
        <end position="105"/>
    </location>
</feature>
<feature type="transmembrane region" description="Helical" evidence="1">
    <location>
        <begin position="7"/>
        <end position="34"/>
    </location>
</feature>
<accession>A0A1H9KK03</accession>
<feature type="transmembrane region" description="Helical" evidence="1">
    <location>
        <begin position="125"/>
        <end position="145"/>
    </location>
</feature>
<dbReference type="STRING" id="65499.SAMN04488000_105371"/>
<dbReference type="Proteomes" id="UP000199503">
    <property type="component" value="Unassembled WGS sequence"/>
</dbReference>
<name>A0A1H9KK03_9PSEU</name>
<evidence type="ECO:0000313" key="3">
    <source>
        <dbReference type="Proteomes" id="UP000199503"/>
    </source>
</evidence>
<dbReference type="EMBL" id="FOFV01000005">
    <property type="protein sequence ID" value="SEQ99474.1"/>
    <property type="molecule type" value="Genomic_DNA"/>
</dbReference>
<dbReference type="RefSeq" id="WP_089916641.1">
    <property type="nucleotide sequence ID" value="NZ_FOFV01000005.1"/>
</dbReference>
<keyword evidence="1" id="KW-1133">Transmembrane helix</keyword>
<gene>
    <name evidence="2" type="ORF">SAMN04488000_105371</name>
</gene>
<feature type="transmembrane region" description="Helical" evidence="1">
    <location>
        <begin position="152"/>
        <end position="170"/>
    </location>
</feature>